<organism evidence="1 2">
    <name type="scientific">Sungouiella intermedia</name>
    <dbReference type="NCBI Taxonomy" id="45354"/>
    <lineage>
        <taxon>Eukaryota</taxon>
        <taxon>Fungi</taxon>
        <taxon>Dikarya</taxon>
        <taxon>Ascomycota</taxon>
        <taxon>Saccharomycotina</taxon>
        <taxon>Pichiomycetes</taxon>
        <taxon>Metschnikowiaceae</taxon>
        <taxon>Sungouiella</taxon>
    </lineage>
</organism>
<dbReference type="AlphaFoldDB" id="A0A1L0BPX3"/>
<evidence type="ECO:0000313" key="1">
    <source>
        <dbReference type="EMBL" id="SGZ52242.1"/>
    </source>
</evidence>
<proteinExistence type="predicted"/>
<dbReference type="Proteomes" id="UP000182259">
    <property type="component" value="Chromosome II"/>
</dbReference>
<reference evidence="2" key="1">
    <citation type="submission" date="2016-10" db="EMBL/GenBank/DDBJ databases">
        <authorList>
            <person name="Geijer C."/>
            <person name="Jareborg N."/>
            <person name="Dainat J."/>
        </authorList>
    </citation>
    <scope>NUCLEOTIDE SEQUENCE [LARGE SCALE GENOMIC DNA]</scope>
    <source>
        <strain evidence="2">PYCC 4715</strain>
    </source>
</reference>
<accession>A0A1L0BPX3</accession>
<sequence>MSLILPEAKRRKIGSIESSDRMVVTKIGTEIRLNGTMTPSQTVETSNDAMDTKILASECPCGYLHGPGFNHYHDISAVGFSVDVMRGPE</sequence>
<dbReference type="EMBL" id="LT635765">
    <property type="protein sequence ID" value="SGZ52242.1"/>
    <property type="molecule type" value="Genomic_DNA"/>
</dbReference>
<protein>
    <submittedName>
        <fullName evidence="1">CIC11C00000003801</fullName>
    </submittedName>
</protein>
<gene>
    <name evidence="1" type="ORF">SAMEA4029009_CIC11G00000003801</name>
</gene>
<name>A0A1L0BPX3_9ASCO</name>
<evidence type="ECO:0000313" key="2">
    <source>
        <dbReference type="Proteomes" id="UP000182259"/>
    </source>
</evidence>